<comment type="caution">
    <text evidence="1">The sequence shown here is derived from an EMBL/GenBank/DDBJ whole genome shotgun (WGS) entry which is preliminary data.</text>
</comment>
<feature type="non-terminal residue" evidence="1">
    <location>
        <position position="1"/>
    </location>
</feature>
<evidence type="ECO:0000313" key="2">
    <source>
        <dbReference type="Proteomes" id="UP000269945"/>
    </source>
</evidence>
<dbReference type="Proteomes" id="UP000269945">
    <property type="component" value="Unassembled WGS sequence"/>
</dbReference>
<evidence type="ECO:0000313" key="1">
    <source>
        <dbReference type="EMBL" id="VCW76605.1"/>
    </source>
</evidence>
<proteinExistence type="predicted"/>
<organism evidence="1 2">
    <name type="scientific">Gulo gulo</name>
    <name type="common">Wolverine</name>
    <name type="synonym">Gluton</name>
    <dbReference type="NCBI Taxonomy" id="48420"/>
    <lineage>
        <taxon>Eukaryota</taxon>
        <taxon>Metazoa</taxon>
        <taxon>Chordata</taxon>
        <taxon>Craniata</taxon>
        <taxon>Vertebrata</taxon>
        <taxon>Euteleostomi</taxon>
        <taxon>Mammalia</taxon>
        <taxon>Eutheria</taxon>
        <taxon>Laurasiatheria</taxon>
        <taxon>Carnivora</taxon>
        <taxon>Caniformia</taxon>
        <taxon>Musteloidea</taxon>
        <taxon>Mustelidae</taxon>
        <taxon>Guloninae</taxon>
        <taxon>Gulo</taxon>
    </lineage>
</organism>
<dbReference type="EMBL" id="CYRY02007629">
    <property type="protein sequence ID" value="VCW76605.1"/>
    <property type="molecule type" value="Genomic_DNA"/>
</dbReference>
<name>A0A9X9LM01_GULGU</name>
<dbReference type="AlphaFoldDB" id="A0A9X9LM01"/>
<sequence>GSIPGPRDHNLNKGNHLTHCATQAPPAHKFYQDYLLLPIMGHIPIGTALCPGAQMYGMWEADLGTTLSCWTPSLCEEVKGHLSTPPHFKGFITSLLGRKGRTHWYKKGGITKQLVEAEMEPPP</sequence>
<accession>A0A9X9LM01</accession>
<gene>
    <name evidence="1" type="ORF">BN2614_LOCUS2</name>
</gene>
<feature type="non-terminal residue" evidence="1">
    <location>
        <position position="123"/>
    </location>
</feature>
<protein>
    <submittedName>
        <fullName evidence="1">Uncharacterized protein</fullName>
    </submittedName>
</protein>
<reference evidence="1 2" key="1">
    <citation type="submission" date="2018-10" db="EMBL/GenBank/DDBJ databases">
        <authorList>
            <person name="Ekblom R."/>
            <person name="Jareborg N."/>
        </authorList>
    </citation>
    <scope>NUCLEOTIDE SEQUENCE [LARGE SCALE GENOMIC DNA]</scope>
    <source>
        <tissue evidence="1">Muscle</tissue>
    </source>
</reference>
<keyword evidence="2" id="KW-1185">Reference proteome</keyword>